<evidence type="ECO:0000313" key="1">
    <source>
        <dbReference type="EMBL" id="KAI3839834.1"/>
    </source>
</evidence>
<dbReference type="PANTHER" id="PTHR34380:SF8">
    <property type="entry name" value="DNA DOUBLE-STRAND BREAK REPAIR RAD50 ATPASE"/>
    <property type="match status" value="1"/>
</dbReference>
<organism evidence="1 2">
    <name type="scientific">Papaver atlanticum</name>
    <dbReference type="NCBI Taxonomy" id="357466"/>
    <lineage>
        <taxon>Eukaryota</taxon>
        <taxon>Viridiplantae</taxon>
        <taxon>Streptophyta</taxon>
        <taxon>Embryophyta</taxon>
        <taxon>Tracheophyta</taxon>
        <taxon>Spermatophyta</taxon>
        <taxon>Magnoliopsida</taxon>
        <taxon>Ranunculales</taxon>
        <taxon>Papaveraceae</taxon>
        <taxon>Papaveroideae</taxon>
        <taxon>Papaver</taxon>
    </lineage>
</organism>
<evidence type="ECO:0000313" key="2">
    <source>
        <dbReference type="Proteomes" id="UP001202328"/>
    </source>
</evidence>
<reference evidence="1" key="1">
    <citation type="submission" date="2022-04" db="EMBL/GenBank/DDBJ databases">
        <title>A functionally conserved STORR gene fusion in Papaver species that diverged 16.8 million years ago.</title>
        <authorList>
            <person name="Catania T."/>
        </authorList>
    </citation>
    <scope>NUCLEOTIDE SEQUENCE</scope>
    <source>
        <strain evidence="1">S-188037</strain>
    </source>
</reference>
<dbReference type="EMBL" id="JAJJMB010017331">
    <property type="protein sequence ID" value="KAI3839834.1"/>
    <property type="molecule type" value="Genomic_DNA"/>
</dbReference>
<gene>
    <name evidence="1" type="ORF">MKW98_010139</name>
</gene>
<sequence length="322" mass="36188">MLKVKEMECIEFEATFKNLVLTKVALDHELEDYNTTCSQMEEEITGLTDGGKIMPEREKASNERIACFEELVKKMESDVKYMLVQLKNENLVLEREKTIAEDETENWKKRFTELEMGLGNLQKEVGYDDICEKYISRNMDGGVNVAGVAHLTKSEKVLSPALLPGANFSSFHGNFEDVHVSDTPKIKSQCDHSANIKVEKKNICSDTKVELVSEVRQQLGSETGVSCKENLILPKQDSVTISSTCIIEIEDEVIEVSDGEDEKEIPLKHTCNNKGEDYLKMPLSIWGSGDKDIPSSSPMKRCKFSASLSVSQEDDKFPNVEI</sequence>
<accession>A0AAD4X4B8</accession>
<proteinExistence type="predicted"/>
<dbReference type="AlphaFoldDB" id="A0AAD4X4B8"/>
<name>A0AAD4X4B8_9MAGN</name>
<dbReference type="Proteomes" id="UP001202328">
    <property type="component" value="Unassembled WGS sequence"/>
</dbReference>
<comment type="caution">
    <text evidence="1">The sequence shown here is derived from an EMBL/GenBank/DDBJ whole genome shotgun (WGS) entry which is preliminary data.</text>
</comment>
<dbReference type="PANTHER" id="PTHR34380">
    <property type="entry name" value="BNAA03G12380D PROTEIN"/>
    <property type="match status" value="1"/>
</dbReference>
<keyword evidence="2" id="KW-1185">Reference proteome</keyword>
<protein>
    <submittedName>
        <fullName evidence="1">Uncharacterized protein</fullName>
    </submittedName>
</protein>